<keyword evidence="1" id="KW-0614">Plasmid</keyword>
<accession>A0A2S2C6A5</accession>
<dbReference type="Proteomes" id="UP000245711">
    <property type="component" value="Plasmid pRB98"/>
</dbReference>
<geneLocation type="plasmid" evidence="2">
    <name>prb98</name>
</geneLocation>
<dbReference type="AlphaFoldDB" id="A0A2S2C6A5"/>
<keyword evidence="2" id="KW-1185">Reference proteome</keyword>
<protein>
    <submittedName>
        <fullName evidence="1">Uncharacterized protein</fullName>
    </submittedName>
</protein>
<sequence length="90" mass="9758">MGVVIAPWDVDDRPYGAMFDAQCECVQHPRFETCCADTVTIAAGGDPKPSVIRAGVGDRHVGTLIATDRELRMHYNRGEGQRVVERGSAA</sequence>
<organism evidence="1 2">
    <name type="scientific">Rhodococcus oxybenzonivorans</name>
    <dbReference type="NCBI Taxonomy" id="1990687"/>
    <lineage>
        <taxon>Bacteria</taxon>
        <taxon>Bacillati</taxon>
        <taxon>Actinomycetota</taxon>
        <taxon>Actinomycetes</taxon>
        <taxon>Mycobacteriales</taxon>
        <taxon>Nocardiaceae</taxon>
        <taxon>Rhodococcus</taxon>
    </lineage>
</organism>
<evidence type="ECO:0000313" key="1">
    <source>
        <dbReference type="EMBL" id="AWK76410.1"/>
    </source>
</evidence>
<gene>
    <name evidence="1" type="ORF">CBI38_33935</name>
</gene>
<dbReference type="OrthoDB" id="4463109at2"/>
<dbReference type="EMBL" id="CP021355">
    <property type="protein sequence ID" value="AWK76410.1"/>
    <property type="molecule type" value="Genomic_DNA"/>
</dbReference>
<dbReference type="KEGG" id="roz:CBI38_33935"/>
<proteinExistence type="predicted"/>
<name>A0A2S2C6A5_9NOCA</name>
<evidence type="ECO:0000313" key="2">
    <source>
        <dbReference type="Proteomes" id="UP000245711"/>
    </source>
</evidence>
<reference evidence="1 2" key="1">
    <citation type="submission" date="2017-05" db="EMBL/GenBank/DDBJ databases">
        <title>Isolation of Rhodococcus sp. S2-17 biodegrading of BP-3.</title>
        <authorList>
            <person name="Lee Y."/>
            <person name="Kim K.H."/>
            <person name="Chun B.H."/>
            <person name="Jung H.S."/>
            <person name="Jeon C.O."/>
        </authorList>
    </citation>
    <scope>NUCLEOTIDE SEQUENCE [LARGE SCALE GENOMIC DNA]</scope>
    <source>
        <strain evidence="1 2">S2-17</strain>
        <plasmid evidence="2">prb98</plasmid>
    </source>
</reference>